<evidence type="ECO:0000259" key="2">
    <source>
        <dbReference type="SMART" id="SM01155"/>
    </source>
</evidence>
<dbReference type="GeneID" id="2904766"/>
<dbReference type="SMART" id="SM01155">
    <property type="entry name" value="DUF1713"/>
    <property type="match status" value="1"/>
</dbReference>
<accession>Q6BIT6</accession>
<dbReference type="Proteomes" id="UP000000599">
    <property type="component" value="Chromosome G"/>
</dbReference>
<dbReference type="HOGENOM" id="CLU_2049399_0_0_1"/>
<protein>
    <submittedName>
        <fullName evidence="3">DEHA2G07766p</fullName>
    </submittedName>
</protein>
<dbReference type="VEuPathDB" id="FungiDB:DEHA2G07766g"/>
<organism evidence="3 4">
    <name type="scientific">Debaryomyces hansenii (strain ATCC 36239 / CBS 767 / BCRC 21394 / JCM 1990 / NBRC 0083 / IGC 2968)</name>
    <name type="common">Yeast</name>
    <name type="synonym">Torulaspora hansenii</name>
    <dbReference type="NCBI Taxonomy" id="284592"/>
    <lineage>
        <taxon>Eukaryota</taxon>
        <taxon>Fungi</taxon>
        <taxon>Dikarya</taxon>
        <taxon>Ascomycota</taxon>
        <taxon>Saccharomycotina</taxon>
        <taxon>Pichiomycetes</taxon>
        <taxon>Debaryomycetaceae</taxon>
        <taxon>Debaryomyces</taxon>
    </lineage>
</organism>
<dbReference type="Pfam" id="PF08213">
    <property type="entry name" value="COX24_C"/>
    <property type="match status" value="1"/>
</dbReference>
<evidence type="ECO:0000313" key="4">
    <source>
        <dbReference type="Proteomes" id="UP000000599"/>
    </source>
</evidence>
<evidence type="ECO:0000313" key="3">
    <source>
        <dbReference type="EMBL" id="CAG90348.1"/>
    </source>
</evidence>
<dbReference type="AlphaFoldDB" id="Q6BIT6"/>
<dbReference type="KEGG" id="dha:DEHA2G07766g"/>
<dbReference type="eggNOG" id="ENOG502SE4R">
    <property type="taxonomic scope" value="Eukaryota"/>
</dbReference>
<sequence length="126" mass="14506">MFRPSIIFRNIPLFRSRVQSSIPTVISPIRQLSLHSLSSLPSAQPSLLSKIGSLRAPVGSRSIIQKEYMIPAIQNDPLASLNDIEVEDNTMHMDSVLRKRRLKMKKHKLRKRRRAQRSLKKRLGKL</sequence>
<feature type="domain" description="Ribosomal protein mS38 C-terminal" evidence="2">
    <location>
        <begin position="92"/>
        <end position="125"/>
    </location>
</feature>
<feature type="region of interest" description="Disordered" evidence="1">
    <location>
        <begin position="107"/>
        <end position="126"/>
    </location>
</feature>
<dbReference type="InParanoid" id="Q6BIT6"/>
<keyword evidence="4" id="KW-1185">Reference proteome</keyword>
<reference evidence="3 4" key="1">
    <citation type="journal article" date="2004" name="Nature">
        <title>Genome evolution in yeasts.</title>
        <authorList>
            <consortium name="Genolevures"/>
            <person name="Dujon B."/>
            <person name="Sherman D."/>
            <person name="Fischer G."/>
            <person name="Durrens P."/>
            <person name="Casaregola S."/>
            <person name="Lafontaine I."/>
            <person name="de Montigny J."/>
            <person name="Marck C."/>
            <person name="Neuveglise C."/>
            <person name="Talla E."/>
            <person name="Goffard N."/>
            <person name="Frangeul L."/>
            <person name="Aigle M."/>
            <person name="Anthouard V."/>
            <person name="Babour A."/>
            <person name="Barbe V."/>
            <person name="Barnay S."/>
            <person name="Blanchin S."/>
            <person name="Beckerich J.M."/>
            <person name="Beyne E."/>
            <person name="Bleykasten C."/>
            <person name="Boisrame A."/>
            <person name="Boyer J."/>
            <person name="Cattolico L."/>
            <person name="Confanioleri F."/>
            <person name="de Daruvar A."/>
            <person name="Despons L."/>
            <person name="Fabre E."/>
            <person name="Fairhead C."/>
            <person name="Ferry-Dumazet H."/>
            <person name="Groppi A."/>
            <person name="Hantraye F."/>
            <person name="Hennequin C."/>
            <person name="Jauniaux N."/>
            <person name="Joyet P."/>
            <person name="Kachouri R."/>
            <person name="Kerrest A."/>
            <person name="Koszul R."/>
            <person name="Lemaire M."/>
            <person name="Lesur I."/>
            <person name="Ma L."/>
            <person name="Muller H."/>
            <person name="Nicaud J.M."/>
            <person name="Nikolski M."/>
            <person name="Oztas S."/>
            <person name="Ozier-Kalogeropoulos O."/>
            <person name="Pellenz S."/>
            <person name="Potier S."/>
            <person name="Richard G.F."/>
            <person name="Straub M.L."/>
            <person name="Suleau A."/>
            <person name="Swennene D."/>
            <person name="Tekaia F."/>
            <person name="Wesolowski-Louvel M."/>
            <person name="Westhof E."/>
            <person name="Wirth B."/>
            <person name="Zeniou-Meyer M."/>
            <person name="Zivanovic I."/>
            <person name="Bolotin-Fukuhara M."/>
            <person name="Thierry A."/>
            <person name="Bouchier C."/>
            <person name="Caudron B."/>
            <person name="Scarpelli C."/>
            <person name="Gaillardin C."/>
            <person name="Weissenbach J."/>
            <person name="Wincker P."/>
            <person name="Souciet J.L."/>
        </authorList>
    </citation>
    <scope>NUCLEOTIDE SEQUENCE [LARGE SCALE GENOMIC DNA]</scope>
    <source>
        <strain evidence="4">ATCC 36239 / CBS 767 / BCRC 21394 / JCM 1990 / NBRC 0083 / IGC 2968</strain>
    </source>
</reference>
<dbReference type="InterPro" id="IPR013177">
    <property type="entry name" value="Ribosomal_mS38_C"/>
</dbReference>
<dbReference type="OrthoDB" id="10457869at2759"/>
<proteinExistence type="predicted"/>
<gene>
    <name evidence="3" type="ordered locus">DEHA2G07766g</name>
</gene>
<dbReference type="STRING" id="284592.Q6BIT6"/>
<dbReference type="RefSeq" id="XP_461885.1">
    <property type="nucleotide sequence ID" value="XM_461885.1"/>
</dbReference>
<dbReference type="EMBL" id="CR382139">
    <property type="protein sequence ID" value="CAG90348.1"/>
    <property type="molecule type" value="Genomic_DNA"/>
</dbReference>
<name>Q6BIT6_DEBHA</name>
<evidence type="ECO:0000256" key="1">
    <source>
        <dbReference type="SAM" id="MobiDB-lite"/>
    </source>
</evidence>